<evidence type="ECO:0000256" key="5">
    <source>
        <dbReference type="SAM" id="Coils"/>
    </source>
</evidence>
<name>A0A8T2ILH6_9PIPI</name>
<dbReference type="Gene3D" id="1.20.5.170">
    <property type="match status" value="1"/>
</dbReference>
<dbReference type="Proteomes" id="UP000812440">
    <property type="component" value="Unassembled WGS sequence"/>
</dbReference>
<gene>
    <name evidence="7" type="ORF">GDO86_020510</name>
</gene>
<proteinExistence type="inferred from homology"/>
<evidence type="ECO:0000256" key="2">
    <source>
        <dbReference type="ARBA" id="ARBA00023054"/>
    </source>
</evidence>
<dbReference type="Pfam" id="PF00038">
    <property type="entry name" value="Filament"/>
    <property type="match status" value="1"/>
</dbReference>
<dbReference type="GO" id="GO:0045095">
    <property type="term" value="C:keratin filament"/>
    <property type="evidence" value="ECO:0007669"/>
    <property type="project" value="InterPro"/>
</dbReference>
<feature type="coiled-coil region" evidence="5">
    <location>
        <begin position="9"/>
        <end position="57"/>
    </location>
</feature>
<sequence>MDQITQATGNNLKQQIDGLLHEKDKLKSELQNVQAVLDDYKNRYEDELNRRNHLENDFVVTKKDLDDTYLQKVDKESKMGSLANEIDCLKKLYDEELKELQSQVHNGKVTVEMNNSRDLEMKHIMDGVKAQYQAVADKSRQEADQWYKNKVDDMENQAKRNNEELKALKNDVNELNRMIQRANADNDALKNQRANLESAISLAEEHGEEAARNAKSHIQDLEDAIKKAKQDMARKVKEYQDLMNIKLALDIEIATYRKLLEGEEGRMHDQGITANPVMAVQSMPIEKLASTLNFNVQSSPPVLKSPTPKKLVLVKTIETANGRNFSETTNFSRE</sequence>
<dbReference type="GO" id="GO:0030280">
    <property type="term" value="F:structural constituent of skin epidermis"/>
    <property type="evidence" value="ECO:0007669"/>
    <property type="project" value="TreeGrafter"/>
</dbReference>
<dbReference type="FunFam" id="1.20.5.1160:FF:000001">
    <property type="entry name" value="Keratin type II"/>
    <property type="match status" value="1"/>
</dbReference>
<dbReference type="InterPro" id="IPR039008">
    <property type="entry name" value="IF_rod_dom"/>
</dbReference>
<feature type="domain" description="IF rod" evidence="6">
    <location>
        <begin position="1"/>
        <end position="267"/>
    </location>
</feature>
<dbReference type="PROSITE" id="PS00226">
    <property type="entry name" value="IF_ROD_1"/>
    <property type="match status" value="1"/>
</dbReference>
<evidence type="ECO:0000259" key="6">
    <source>
        <dbReference type="PROSITE" id="PS51842"/>
    </source>
</evidence>
<comment type="caution">
    <text evidence="7">The sequence shown here is derived from an EMBL/GenBank/DDBJ whole genome shotgun (WGS) entry which is preliminary data.</text>
</comment>
<dbReference type="Gene3D" id="1.20.5.500">
    <property type="entry name" value="Single helix bin"/>
    <property type="match status" value="1"/>
</dbReference>
<dbReference type="GO" id="GO:0031424">
    <property type="term" value="P:keratinization"/>
    <property type="evidence" value="ECO:0007669"/>
    <property type="project" value="TreeGrafter"/>
</dbReference>
<keyword evidence="8" id="KW-1185">Reference proteome</keyword>
<dbReference type="SMART" id="SM01391">
    <property type="entry name" value="Filament"/>
    <property type="match status" value="1"/>
</dbReference>
<dbReference type="PANTHER" id="PTHR45616">
    <property type="entry name" value="GATA-TYPE DOMAIN-CONTAINING PROTEIN"/>
    <property type="match status" value="1"/>
</dbReference>
<dbReference type="InterPro" id="IPR003054">
    <property type="entry name" value="Keratin_II"/>
</dbReference>
<dbReference type="FunFam" id="1.20.5.170:FF:000004">
    <property type="entry name" value="Keratin, type II cytoskeletal 5"/>
    <property type="match status" value="1"/>
</dbReference>
<dbReference type="OrthoDB" id="2441647at2759"/>
<organism evidence="7 8">
    <name type="scientific">Hymenochirus boettgeri</name>
    <name type="common">Congo dwarf clawed frog</name>
    <dbReference type="NCBI Taxonomy" id="247094"/>
    <lineage>
        <taxon>Eukaryota</taxon>
        <taxon>Metazoa</taxon>
        <taxon>Chordata</taxon>
        <taxon>Craniata</taxon>
        <taxon>Vertebrata</taxon>
        <taxon>Euteleostomi</taxon>
        <taxon>Amphibia</taxon>
        <taxon>Batrachia</taxon>
        <taxon>Anura</taxon>
        <taxon>Pipoidea</taxon>
        <taxon>Pipidae</taxon>
        <taxon>Pipinae</taxon>
        <taxon>Hymenochirus</taxon>
    </lineage>
</organism>
<dbReference type="PRINTS" id="PR01276">
    <property type="entry name" value="TYPE2KERATIN"/>
</dbReference>
<dbReference type="GO" id="GO:0045109">
    <property type="term" value="P:intermediate filament organization"/>
    <property type="evidence" value="ECO:0007669"/>
    <property type="project" value="TreeGrafter"/>
</dbReference>
<evidence type="ECO:0000313" key="8">
    <source>
        <dbReference type="Proteomes" id="UP000812440"/>
    </source>
</evidence>
<evidence type="ECO:0000313" key="7">
    <source>
        <dbReference type="EMBL" id="KAG8431678.1"/>
    </source>
</evidence>
<evidence type="ECO:0000256" key="3">
    <source>
        <dbReference type="ARBA" id="ARBA00061646"/>
    </source>
</evidence>
<dbReference type="SUPFAM" id="SSF64593">
    <property type="entry name" value="Intermediate filament protein, coiled coil region"/>
    <property type="match status" value="1"/>
</dbReference>
<dbReference type="InterPro" id="IPR018039">
    <property type="entry name" value="IF_conserved"/>
</dbReference>
<dbReference type="PANTHER" id="PTHR45616:SF70">
    <property type="entry name" value="IF ROD DOMAIN-CONTAINING PROTEIN"/>
    <property type="match status" value="1"/>
</dbReference>
<evidence type="ECO:0000256" key="4">
    <source>
        <dbReference type="RuleBase" id="RU000685"/>
    </source>
</evidence>
<keyword evidence="1 4" id="KW-0403">Intermediate filament</keyword>
<comment type="similarity">
    <text evidence="3 4">Belongs to the intermediate filament family.</text>
</comment>
<keyword evidence="2 5" id="KW-0175">Coiled coil</keyword>
<dbReference type="FunFam" id="1.20.5.500:FF:000001">
    <property type="entry name" value="Type II keratin 23"/>
    <property type="match status" value="1"/>
</dbReference>
<dbReference type="Gene3D" id="1.20.5.1160">
    <property type="entry name" value="Vasodilator-stimulated phosphoprotein"/>
    <property type="match status" value="1"/>
</dbReference>
<dbReference type="PROSITE" id="PS51842">
    <property type="entry name" value="IF_ROD_2"/>
    <property type="match status" value="1"/>
</dbReference>
<dbReference type="GO" id="GO:0005615">
    <property type="term" value="C:extracellular space"/>
    <property type="evidence" value="ECO:0007669"/>
    <property type="project" value="TreeGrafter"/>
</dbReference>
<reference evidence="7" key="1">
    <citation type="thesis" date="2020" institute="ProQuest LLC" country="789 East Eisenhower Parkway, Ann Arbor, MI, USA">
        <title>Comparative Genomics and Chromosome Evolution.</title>
        <authorList>
            <person name="Mudd A.B."/>
        </authorList>
    </citation>
    <scope>NUCLEOTIDE SEQUENCE</scope>
    <source>
        <strain evidence="7">Female2</strain>
        <tissue evidence="7">Blood</tissue>
    </source>
</reference>
<evidence type="ECO:0000256" key="1">
    <source>
        <dbReference type="ARBA" id="ARBA00022754"/>
    </source>
</evidence>
<accession>A0A8T2ILH6</accession>
<feature type="coiled-coil region" evidence="5">
    <location>
        <begin position="148"/>
        <end position="245"/>
    </location>
</feature>
<dbReference type="AlphaFoldDB" id="A0A8T2ILH6"/>
<dbReference type="EMBL" id="JAACNH010000099">
    <property type="protein sequence ID" value="KAG8431678.1"/>
    <property type="molecule type" value="Genomic_DNA"/>
</dbReference>
<protein>
    <recommendedName>
        <fullName evidence="6">IF rod domain-containing protein</fullName>
    </recommendedName>
</protein>